<protein>
    <submittedName>
        <fullName evidence="1">Uncharacterized protein</fullName>
    </submittedName>
</protein>
<comment type="caution">
    <text evidence="1">The sequence shown here is derived from an EMBL/GenBank/DDBJ whole genome shotgun (WGS) entry which is preliminary data.</text>
</comment>
<accession>A0A4Y2I006</accession>
<evidence type="ECO:0000313" key="2">
    <source>
        <dbReference type="Proteomes" id="UP000499080"/>
    </source>
</evidence>
<dbReference type="AlphaFoldDB" id="A0A4Y2I006"/>
<dbReference type="Proteomes" id="UP000499080">
    <property type="component" value="Unassembled WGS sequence"/>
</dbReference>
<dbReference type="EMBL" id="BGPR01002255">
    <property type="protein sequence ID" value="GBM70519.1"/>
    <property type="molecule type" value="Genomic_DNA"/>
</dbReference>
<reference evidence="1 2" key="1">
    <citation type="journal article" date="2019" name="Sci. Rep.">
        <title>Orb-weaving spider Araneus ventricosus genome elucidates the spidroin gene catalogue.</title>
        <authorList>
            <person name="Kono N."/>
            <person name="Nakamura H."/>
            <person name="Ohtoshi R."/>
            <person name="Moran D.A.P."/>
            <person name="Shinohara A."/>
            <person name="Yoshida Y."/>
            <person name="Fujiwara M."/>
            <person name="Mori M."/>
            <person name="Tomita M."/>
            <person name="Arakawa K."/>
        </authorList>
    </citation>
    <scope>NUCLEOTIDE SEQUENCE [LARGE SCALE GENOMIC DNA]</scope>
</reference>
<proteinExistence type="predicted"/>
<evidence type="ECO:0000313" key="1">
    <source>
        <dbReference type="EMBL" id="GBM70519.1"/>
    </source>
</evidence>
<sequence length="97" mass="10750">MSCVAWRLGEPQIDNNTQNTAYIVIGKPRPERSHSGGQKVENSIKVSAELCLCVNAPRLATVAVQEVMRQIRDESENILPKVDGGNETVICRQTQMQ</sequence>
<keyword evidence="2" id="KW-1185">Reference proteome</keyword>
<name>A0A4Y2I006_ARAVE</name>
<organism evidence="1 2">
    <name type="scientific">Araneus ventricosus</name>
    <name type="common">Orbweaver spider</name>
    <name type="synonym">Epeira ventricosa</name>
    <dbReference type="NCBI Taxonomy" id="182803"/>
    <lineage>
        <taxon>Eukaryota</taxon>
        <taxon>Metazoa</taxon>
        <taxon>Ecdysozoa</taxon>
        <taxon>Arthropoda</taxon>
        <taxon>Chelicerata</taxon>
        <taxon>Arachnida</taxon>
        <taxon>Araneae</taxon>
        <taxon>Araneomorphae</taxon>
        <taxon>Entelegynae</taxon>
        <taxon>Araneoidea</taxon>
        <taxon>Araneidae</taxon>
        <taxon>Araneus</taxon>
    </lineage>
</organism>
<gene>
    <name evidence="1" type="ORF">AVEN_332_1</name>
</gene>